<evidence type="ECO:0000313" key="2">
    <source>
        <dbReference type="Proteomes" id="UP001157502"/>
    </source>
</evidence>
<dbReference type="EMBL" id="CM055728">
    <property type="protein sequence ID" value="KAJ8016097.1"/>
    <property type="molecule type" value="Genomic_DNA"/>
</dbReference>
<keyword evidence="2" id="KW-1185">Reference proteome</keyword>
<evidence type="ECO:0000313" key="1">
    <source>
        <dbReference type="EMBL" id="KAJ8016097.1"/>
    </source>
</evidence>
<protein>
    <submittedName>
        <fullName evidence="1">Uncharacterized protein</fullName>
    </submittedName>
</protein>
<accession>A0ACC2HJG1</accession>
<name>A0ACC2HJG1_DALPE</name>
<gene>
    <name evidence="1" type="ORF">DPEC_G00003610</name>
</gene>
<dbReference type="Proteomes" id="UP001157502">
    <property type="component" value="Chromosome 1"/>
</dbReference>
<organism evidence="1 2">
    <name type="scientific">Dallia pectoralis</name>
    <name type="common">Alaska blackfish</name>
    <dbReference type="NCBI Taxonomy" id="75939"/>
    <lineage>
        <taxon>Eukaryota</taxon>
        <taxon>Metazoa</taxon>
        <taxon>Chordata</taxon>
        <taxon>Craniata</taxon>
        <taxon>Vertebrata</taxon>
        <taxon>Euteleostomi</taxon>
        <taxon>Actinopterygii</taxon>
        <taxon>Neopterygii</taxon>
        <taxon>Teleostei</taxon>
        <taxon>Protacanthopterygii</taxon>
        <taxon>Esociformes</taxon>
        <taxon>Umbridae</taxon>
        <taxon>Dallia</taxon>
    </lineage>
</organism>
<reference evidence="1" key="1">
    <citation type="submission" date="2021-05" db="EMBL/GenBank/DDBJ databases">
        <authorList>
            <person name="Pan Q."/>
            <person name="Jouanno E."/>
            <person name="Zahm M."/>
            <person name="Klopp C."/>
            <person name="Cabau C."/>
            <person name="Louis A."/>
            <person name="Berthelot C."/>
            <person name="Parey E."/>
            <person name="Roest Crollius H."/>
            <person name="Montfort J."/>
            <person name="Robinson-Rechavi M."/>
            <person name="Bouchez O."/>
            <person name="Lampietro C."/>
            <person name="Lopez Roques C."/>
            <person name="Donnadieu C."/>
            <person name="Postlethwait J."/>
            <person name="Bobe J."/>
            <person name="Dillon D."/>
            <person name="Chandos A."/>
            <person name="von Hippel F."/>
            <person name="Guiguen Y."/>
        </authorList>
    </citation>
    <scope>NUCLEOTIDE SEQUENCE</scope>
    <source>
        <strain evidence="1">YG-Jan2019</strain>
    </source>
</reference>
<comment type="caution">
    <text evidence="1">The sequence shown here is derived from an EMBL/GenBank/DDBJ whole genome shotgun (WGS) entry which is preliminary data.</text>
</comment>
<sequence>MRNIDGGKRVKLIVHGVQLLCDVIKDQMIGDPARTSTRTRRICHCAHVKLGSAKRMSPSSAGSKIKAFASDSFN</sequence>
<proteinExistence type="predicted"/>